<dbReference type="KEGG" id="mmav:RE476_11065"/>
<dbReference type="InterPro" id="IPR036388">
    <property type="entry name" value="WH-like_DNA-bd_sf"/>
</dbReference>
<reference evidence="2" key="1">
    <citation type="submission" date="2023-08" db="EMBL/GenBank/DDBJ databases">
        <title>Methanolobus mangrovi sp. nov. and Methanolobus sediminis sp. nov, two novel methylotrophic methanogens isolated from mangrove sediments in China.</title>
        <authorList>
            <person name="Zhou J."/>
        </authorList>
    </citation>
    <scope>NUCLEOTIDE SEQUENCE</scope>
    <source>
        <strain evidence="2">FTZ2</strain>
    </source>
</reference>
<dbReference type="Gene3D" id="3.90.820.10">
    <property type="entry name" value="Structural Genomics, Unknown Function 30-nov-00 1gh9 Mol_id"/>
    <property type="match status" value="1"/>
</dbReference>
<evidence type="ECO:0000259" key="1">
    <source>
        <dbReference type="Pfam" id="PF19134"/>
    </source>
</evidence>
<sequence length="167" mass="19001">MAYGVVICTKCRKNAQIIELESSKTTRCQRCDATLTLRKLRILFSAEELNEAISFRTQVQASIVENETYTIPADNEKGPGTEYQAFGLDIGEKTGCFIDNRVSQRKKKADELILNVLRSNDKQMLYGELKKKAIDLDVDEDRFDDILKKMLQAGEIYSPSKDIIRLV</sequence>
<feature type="domain" description="DUF5817" evidence="1">
    <location>
        <begin position="3"/>
        <end position="61"/>
    </location>
</feature>
<dbReference type="Proteomes" id="UP001183006">
    <property type="component" value="Chromosome"/>
</dbReference>
<evidence type="ECO:0000313" key="2">
    <source>
        <dbReference type="EMBL" id="WMW21901.1"/>
    </source>
</evidence>
<dbReference type="GeneID" id="84230688"/>
<organism evidence="2 3">
    <name type="scientific">Methanolobus mangrovi</name>
    <dbReference type="NCBI Taxonomy" id="3072977"/>
    <lineage>
        <taxon>Archaea</taxon>
        <taxon>Methanobacteriati</taxon>
        <taxon>Methanobacteriota</taxon>
        <taxon>Stenosarchaea group</taxon>
        <taxon>Methanomicrobia</taxon>
        <taxon>Methanosarcinales</taxon>
        <taxon>Methanosarcinaceae</taxon>
        <taxon>Methanolobus</taxon>
    </lineage>
</organism>
<dbReference type="AlphaFoldDB" id="A0AA51YGD0"/>
<evidence type="ECO:0000313" key="3">
    <source>
        <dbReference type="Proteomes" id="UP001183006"/>
    </source>
</evidence>
<dbReference type="Pfam" id="PF19134">
    <property type="entry name" value="DUF5817"/>
    <property type="match status" value="1"/>
</dbReference>
<name>A0AA51YGD0_9EURY</name>
<accession>A0AA51YGD0</accession>
<gene>
    <name evidence="2" type="ORF">RE476_11065</name>
</gene>
<proteinExistence type="predicted"/>
<dbReference type="RefSeq" id="WP_309307694.1">
    <property type="nucleotide sequence ID" value="NZ_CP133594.1"/>
</dbReference>
<dbReference type="InterPro" id="IPR043855">
    <property type="entry name" value="DUF5817"/>
</dbReference>
<protein>
    <recommendedName>
        <fullName evidence="1">DUF5817 domain-containing protein</fullName>
    </recommendedName>
</protein>
<dbReference type="EMBL" id="CP133594">
    <property type="protein sequence ID" value="WMW21901.1"/>
    <property type="molecule type" value="Genomic_DNA"/>
</dbReference>
<dbReference type="Gene3D" id="1.10.10.10">
    <property type="entry name" value="Winged helix-like DNA-binding domain superfamily/Winged helix DNA-binding domain"/>
    <property type="match status" value="1"/>
</dbReference>
<keyword evidence="3" id="KW-1185">Reference proteome</keyword>